<evidence type="ECO:0000256" key="4">
    <source>
        <dbReference type="PROSITE-ProRule" id="PRU00335"/>
    </source>
</evidence>
<evidence type="ECO:0000256" key="2">
    <source>
        <dbReference type="ARBA" id="ARBA00023125"/>
    </source>
</evidence>
<keyword evidence="2 4" id="KW-0238">DNA-binding</keyword>
<dbReference type="PANTHER" id="PTHR47506">
    <property type="entry name" value="TRANSCRIPTIONAL REGULATORY PROTEIN"/>
    <property type="match status" value="1"/>
</dbReference>
<reference evidence="7 8" key="1">
    <citation type="journal article" date="2019" name="Emerg. Microbes Infect.">
        <title>Comprehensive subspecies identification of 175 nontuberculous mycobacteria species based on 7547 genomic profiles.</title>
        <authorList>
            <person name="Matsumoto Y."/>
            <person name="Kinjo T."/>
            <person name="Motooka D."/>
            <person name="Nabeya D."/>
            <person name="Jung N."/>
            <person name="Uechi K."/>
            <person name="Horii T."/>
            <person name="Iida T."/>
            <person name="Fujita J."/>
            <person name="Nakamura S."/>
        </authorList>
    </citation>
    <scope>NUCLEOTIDE SEQUENCE [LARGE SCALE GENOMIC DNA]</scope>
    <source>
        <strain evidence="7 8">JCM 18538</strain>
    </source>
</reference>
<feature type="DNA-binding region" description="H-T-H motif" evidence="4">
    <location>
        <begin position="26"/>
        <end position="45"/>
    </location>
</feature>
<protein>
    <submittedName>
        <fullName evidence="7">Putative transcriptional regulator, TetR family protein</fullName>
    </submittedName>
</protein>
<feature type="region of interest" description="Disordered" evidence="5">
    <location>
        <begin position="187"/>
        <end position="220"/>
    </location>
</feature>
<dbReference type="RefSeq" id="WP_163917884.1">
    <property type="nucleotide sequence ID" value="NZ_AP022593.1"/>
</dbReference>
<dbReference type="AlphaFoldDB" id="A0A7I7RU16"/>
<evidence type="ECO:0000256" key="3">
    <source>
        <dbReference type="ARBA" id="ARBA00023163"/>
    </source>
</evidence>
<evidence type="ECO:0000313" key="7">
    <source>
        <dbReference type="EMBL" id="BBY48033.1"/>
    </source>
</evidence>
<dbReference type="KEGG" id="marz:MARA_15010"/>
<dbReference type="InterPro" id="IPR001647">
    <property type="entry name" value="HTH_TetR"/>
</dbReference>
<dbReference type="PANTHER" id="PTHR47506:SF3">
    <property type="entry name" value="HTH-TYPE TRANSCRIPTIONAL REGULATOR LMRA"/>
    <property type="match status" value="1"/>
</dbReference>
<dbReference type="PROSITE" id="PS50977">
    <property type="entry name" value="HTH_TETR_2"/>
    <property type="match status" value="1"/>
</dbReference>
<keyword evidence="8" id="KW-1185">Reference proteome</keyword>
<proteinExistence type="predicted"/>
<geneLocation type="plasmid" evidence="8">
    <name>pjcm18538 dna</name>
</geneLocation>
<feature type="compositionally biased region" description="Basic and acidic residues" evidence="5">
    <location>
        <begin position="189"/>
        <end position="220"/>
    </location>
</feature>
<evidence type="ECO:0000259" key="6">
    <source>
        <dbReference type="PROSITE" id="PS50977"/>
    </source>
</evidence>
<feature type="domain" description="HTH tetR-type" evidence="6">
    <location>
        <begin position="3"/>
        <end position="63"/>
    </location>
</feature>
<dbReference type="EMBL" id="AP022593">
    <property type="protein sequence ID" value="BBY48033.1"/>
    <property type="molecule type" value="Genomic_DNA"/>
</dbReference>
<evidence type="ECO:0000256" key="1">
    <source>
        <dbReference type="ARBA" id="ARBA00023015"/>
    </source>
</evidence>
<keyword evidence="1" id="KW-0805">Transcription regulation</keyword>
<dbReference type="InterPro" id="IPR036271">
    <property type="entry name" value="Tet_transcr_reg_TetR-rel_C_sf"/>
</dbReference>
<dbReference type="SUPFAM" id="SSF46689">
    <property type="entry name" value="Homeodomain-like"/>
    <property type="match status" value="1"/>
</dbReference>
<sequence length="220" mass="23279">MARSTRETILTAAAELMRHKGYAAVGMKDVVKASGAPIGSLYHHFPGGKVQIAREALVNAGIAYGMLIPTLVDPHDDLGEAIEAVFTQAADDMAATGFANMCPVASVAAEVADTIEELRTTTAAVFDGWLDGGTAYFVERDVPHAAARDVTVALVGALEGAFVLARTLRSTEPLLVAGRVLAPAYRGQRLRDRGSGQPRPEDRTSSPFDSAERSSKSRAR</sequence>
<evidence type="ECO:0000313" key="8">
    <source>
        <dbReference type="Proteomes" id="UP000467428"/>
    </source>
</evidence>
<evidence type="ECO:0000256" key="5">
    <source>
        <dbReference type="SAM" id="MobiDB-lite"/>
    </source>
</evidence>
<gene>
    <name evidence="7" type="ORF">MARA_15010</name>
</gene>
<dbReference type="Gene3D" id="1.10.357.10">
    <property type="entry name" value="Tetracycline Repressor, domain 2"/>
    <property type="match status" value="1"/>
</dbReference>
<accession>A0A7I7RU16</accession>
<organism evidence="7 8">
    <name type="scientific">Mycolicibacterium arabiense</name>
    <dbReference type="NCBI Taxonomy" id="1286181"/>
    <lineage>
        <taxon>Bacteria</taxon>
        <taxon>Bacillati</taxon>
        <taxon>Actinomycetota</taxon>
        <taxon>Actinomycetes</taxon>
        <taxon>Mycobacteriales</taxon>
        <taxon>Mycobacteriaceae</taxon>
        <taxon>Mycolicibacterium</taxon>
    </lineage>
</organism>
<dbReference type="GO" id="GO:0003677">
    <property type="term" value="F:DNA binding"/>
    <property type="evidence" value="ECO:0007669"/>
    <property type="project" value="UniProtKB-UniRule"/>
</dbReference>
<dbReference type="InterPro" id="IPR009057">
    <property type="entry name" value="Homeodomain-like_sf"/>
</dbReference>
<dbReference type="Proteomes" id="UP000467428">
    <property type="component" value="Chromosome"/>
</dbReference>
<dbReference type="Pfam" id="PF00440">
    <property type="entry name" value="TetR_N"/>
    <property type="match status" value="1"/>
</dbReference>
<name>A0A7I7RU16_9MYCO</name>
<dbReference type="InterPro" id="IPR054156">
    <property type="entry name" value="YxaF_TetR_C"/>
</dbReference>
<dbReference type="Pfam" id="PF21993">
    <property type="entry name" value="TetR_C_13_2"/>
    <property type="match status" value="1"/>
</dbReference>
<dbReference type="SUPFAM" id="SSF48498">
    <property type="entry name" value="Tetracyclin repressor-like, C-terminal domain"/>
    <property type="match status" value="1"/>
</dbReference>
<keyword evidence="3" id="KW-0804">Transcription</keyword>
<dbReference type="PRINTS" id="PR00455">
    <property type="entry name" value="HTHTETR"/>
</dbReference>